<feature type="region of interest" description="Disordered" evidence="5">
    <location>
        <begin position="160"/>
        <end position="207"/>
    </location>
</feature>
<dbReference type="HOGENOM" id="CLU_077804_4_0_1"/>
<evidence type="ECO:0000313" key="7">
    <source>
        <dbReference type="Proteomes" id="UP000682892"/>
    </source>
</evidence>
<reference evidence="6" key="3">
    <citation type="submission" date="2012-09" db="EMBL/GenBank/DDBJ databases">
        <authorList>
            <consortium name="VectorBase"/>
        </authorList>
    </citation>
    <scope>NUCLEOTIDE SEQUENCE</scope>
    <source>
        <strain evidence="6">Liverpool</strain>
    </source>
</reference>
<evidence type="ECO:0000256" key="3">
    <source>
        <dbReference type="ARBA" id="ARBA00022490"/>
    </source>
</evidence>
<protein>
    <submittedName>
        <fullName evidence="6">AAEL010245-PC</fullName>
    </submittedName>
</protein>
<sequence>MQNISIFSRHRNQTAMVTIGEAFSPVDGIVYSASDVKVKIGDSIIAPVGALHLTESSLIWSCEERNSSISIPWPRVGVQAVTSNPDKCIYLMLDINLTWPGFYEGRAQNNGHGLGEGGEGEEDENDEGHESDGSENEMTEMWLQPPTPQIVDEIYSAMRECQSLNPDPGAVSEDEDYMEAEEDELGEVDDMRNLQLDDEDKFADAEE</sequence>
<evidence type="ECO:0000256" key="1">
    <source>
        <dbReference type="ARBA" id="ARBA00004123"/>
    </source>
</evidence>
<proteinExistence type="predicted"/>
<dbReference type="GO" id="GO:0005829">
    <property type="term" value="C:cytosol"/>
    <property type="evidence" value="ECO:0007669"/>
    <property type="project" value="TreeGrafter"/>
</dbReference>
<dbReference type="InterPro" id="IPR011993">
    <property type="entry name" value="PH-like_dom_sf"/>
</dbReference>
<dbReference type="GO" id="GO:0034715">
    <property type="term" value="C:pICln-Sm protein complex"/>
    <property type="evidence" value="ECO:0007669"/>
    <property type="project" value="TreeGrafter"/>
</dbReference>
<dbReference type="InterPro" id="IPR039924">
    <property type="entry name" value="ICln/Lot5/Saf5"/>
</dbReference>
<dbReference type="AlphaFoldDB" id="J9HZE1"/>
<accession>J9HZE1</accession>
<organism evidence="6 7">
    <name type="scientific">Aedes aegypti</name>
    <name type="common">Yellowfever mosquito</name>
    <name type="synonym">Culex aegypti</name>
    <dbReference type="NCBI Taxonomy" id="7159"/>
    <lineage>
        <taxon>Eukaryota</taxon>
        <taxon>Metazoa</taxon>
        <taxon>Ecdysozoa</taxon>
        <taxon>Arthropoda</taxon>
        <taxon>Hexapoda</taxon>
        <taxon>Insecta</taxon>
        <taxon>Pterygota</taxon>
        <taxon>Neoptera</taxon>
        <taxon>Endopterygota</taxon>
        <taxon>Diptera</taxon>
        <taxon>Nematocera</taxon>
        <taxon>Culicoidea</taxon>
        <taxon>Culicidae</taxon>
        <taxon>Culicinae</taxon>
        <taxon>Aedini</taxon>
        <taxon>Aedes</taxon>
        <taxon>Stegomyia</taxon>
    </lineage>
</organism>
<feature type="compositionally biased region" description="Acidic residues" evidence="5">
    <location>
        <begin position="118"/>
        <end position="138"/>
    </location>
</feature>
<feature type="region of interest" description="Disordered" evidence="5">
    <location>
        <begin position="108"/>
        <end position="140"/>
    </location>
</feature>
<dbReference type="Gene3D" id="2.30.29.30">
    <property type="entry name" value="Pleckstrin-homology domain (PH domain)/Phosphotyrosine-binding domain (PTB)"/>
    <property type="match status" value="1"/>
</dbReference>
<dbReference type="eggNOG" id="KOG3238">
    <property type="taxonomic scope" value="Eukaryota"/>
</dbReference>
<dbReference type="EMBL" id="CH477650">
    <property type="protein sequence ID" value="EJY57855.1"/>
    <property type="molecule type" value="Genomic_DNA"/>
</dbReference>
<comment type="subcellular location">
    <subcellularLocation>
        <location evidence="2">Cytoplasm</location>
    </subcellularLocation>
    <subcellularLocation>
        <location evidence="1">Nucleus</location>
    </subcellularLocation>
</comment>
<reference evidence="6" key="2">
    <citation type="journal article" date="2007" name="Science">
        <title>Genome sequence of Aedes aegypti, a major arbovirus vector.</title>
        <authorList>
            <person name="Nene V."/>
            <person name="Wortman J.R."/>
            <person name="Lawson D."/>
            <person name="Haas B."/>
            <person name="Kodira C."/>
            <person name="Tu Z.J."/>
            <person name="Loftus B."/>
            <person name="Xi Z."/>
            <person name="Megy K."/>
            <person name="Grabherr M."/>
            <person name="Ren Q."/>
            <person name="Zdobnov E.M."/>
            <person name="Lobo N.F."/>
            <person name="Campbell K.S."/>
            <person name="Brown S.E."/>
            <person name="Bonaldo M.F."/>
            <person name="Zhu J."/>
            <person name="Sinkins S.P."/>
            <person name="Hogenkamp D.G."/>
            <person name="Amedeo P."/>
            <person name="Arensburger P."/>
            <person name="Atkinson P.W."/>
            <person name="Bidwell S."/>
            <person name="Biedler J."/>
            <person name="Birney E."/>
            <person name="Bruggner R.V."/>
            <person name="Costas J."/>
            <person name="Coy M.R."/>
            <person name="Crabtree J."/>
            <person name="Crawford M."/>
            <person name="Debruyn B."/>
            <person name="Decaprio D."/>
            <person name="Eiglmeier K."/>
            <person name="Eisenstadt E."/>
            <person name="El-Dorry H."/>
            <person name="Gelbart W.M."/>
            <person name="Gomes S.L."/>
            <person name="Hammond M."/>
            <person name="Hannick L.I."/>
            <person name="Hogan J.R."/>
            <person name="Holmes M.H."/>
            <person name="Jaffe D."/>
            <person name="Johnston J.S."/>
            <person name="Kennedy R.C."/>
            <person name="Koo H."/>
            <person name="Kravitz S."/>
            <person name="Kriventseva E.V."/>
            <person name="Kulp D."/>
            <person name="Labutti K."/>
            <person name="Lee E."/>
            <person name="Li S."/>
            <person name="Lovin D.D."/>
            <person name="Mao C."/>
            <person name="Mauceli E."/>
            <person name="Menck C.F."/>
            <person name="Miller J.R."/>
            <person name="Montgomery P."/>
            <person name="Mori A."/>
            <person name="Nascimento A.L."/>
            <person name="Naveira H.F."/>
            <person name="Nusbaum C."/>
            <person name="O'leary S."/>
            <person name="Orvis J."/>
            <person name="Pertea M."/>
            <person name="Quesneville H."/>
            <person name="Reidenbach K.R."/>
            <person name="Rogers Y.H."/>
            <person name="Roth C.W."/>
            <person name="Schneider J.R."/>
            <person name="Schatz M."/>
            <person name="Shumway M."/>
            <person name="Stanke M."/>
            <person name="Stinson E.O."/>
            <person name="Tubio J.M."/>
            <person name="Vanzee J.P."/>
            <person name="Verjovski-Almeida S."/>
            <person name="Werner D."/>
            <person name="White O."/>
            <person name="Wyder S."/>
            <person name="Zeng Q."/>
            <person name="Zhao Q."/>
            <person name="Zhao Y."/>
            <person name="Hill C.A."/>
            <person name="Raikhel A.S."/>
            <person name="Soares M.B."/>
            <person name="Knudson D.L."/>
            <person name="Lee N.H."/>
            <person name="Galagan J."/>
            <person name="Salzberg S.L."/>
            <person name="Paulsen I.T."/>
            <person name="Dimopoulos G."/>
            <person name="Collins F.H."/>
            <person name="Birren B."/>
            <person name="Fraser-Liggett C.M."/>
            <person name="Severson D.W."/>
        </authorList>
    </citation>
    <scope>NUCLEOTIDE SEQUENCE [LARGE SCALE GENOMIC DNA]</scope>
    <source>
        <strain evidence="6">Liverpool</strain>
    </source>
</reference>
<dbReference type="GO" id="GO:0005681">
    <property type="term" value="C:spliceosomal complex"/>
    <property type="evidence" value="ECO:0007669"/>
    <property type="project" value="TreeGrafter"/>
</dbReference>
<dbReference type="GO" id="GO:0000387">
    <property type="term" value="P:spliceosomal snRNP assembly"/>
    <property type="evidence" value="ECO:0007669"/>
    <property type="project" value="TreeGrafter"/>
</dbReference>
<dbReference type="PaxDb" id="7159-AAEL010245-PC"/>
<dbReference type="Pfam" id="PF03517">
    <property type="entry name" value="Voldacs"/>
    <property type="match status" value="1"/>
</dbReference>
<dbReference type="PANTHER" id="PTHR21399:SF0">
    <property type="entry name" value="METHYLOSOME SUBUNIT PICLN"/>
    <property type="match status" value="1"/>
</dbReference>
<evidence type="ECO:0000313" key="6">
    <source>
        <dbReference type="EMBL" id="EJY57855.1"/>
    </source>
</evidence>
<evidence type="ECO:0000256" key="4">
    <source>
        <dbReference type="ARBA" id="ARBA00023242"/>
    </source>
</evidence>
<dbReference type="GO" id="GO:0045292">
    <property type="term" value="P:mRNA cis splicing, via spliceosome"/>
    <property type="evidence" value="ECO:0007669"/>
    <property type="project" value="TreeGrafter"/>
</dbReference>
<dbReference type="VEuPathDB" id="VectorBase:AAEL010245"/>
<keyword evidence="3" id="KW-0963">Cytoplasm</keyword>
<dbReference type="OMA" id="CIWSCEE"/>
<dbReference type="Proteomes" id="UP000682892">
    <property type="component" value="Unassembled WGS sequence"/>
</dbReference>
<keyword evidence="4" id="KW-0539">Nucleus</keyword>
<evidence type="ECO:0000256" key="5">
    <source>
        <dbReference type="SAM" id="MobiDB-lite"/>
    </source>
</evidence>
<reference evidence="6" key="1">
    <citation type="submission" date="2005-10" db="EMBL/GenBank/DDBJ databases">
        <authorList>
            <person name="Loftus B.J."/>
            <person name="Nene V.M."/>
            <person name="Hannick L.I."/>
            <person name="Bidwell S."/>
            <person name="Haas B."/>
            <person name="Amedeo P."/>
            <person name="Orvis J."/>
            <person name="Wortman J.R."/>
            <person name="White O.R."/>
            <person name="Salzberg S."/>
            <person name="Shumway M."/>
            <person name="Koo H."/>
            <person name="Zhao Y."/>
            <person name="Holmes M."/>
            <person name="Miller J."/>
            <person name="Schatz M."/>
            <person name="Pop M."/>
            <person name="Pai G."/>
            <person name="Utterback T."/>
            <person name="Rogers Y.-H."/>
            <person name="Kravitz S."/>
            <person name="Fraser C.M."/>
        </authorList>
    </citation>
    <scope>NUCLEOTIDE SEQUENCE</scope>
    <source>
        <strain evidence="6">Liverpool</strain>
    </source>
</reference>
<dbReference type="PhylomeDB" id="J9HZE1"/>
<name>J9HZE1_AEDAE</name>
<gene>
    <name evidence="6" type="ORF">AaeL_AAEL010245</name>
</gene>
<evidence type="ECO:0000256" key="2">
    <source>
        <dbReference type="ARBA" id="ARBA00004496"/>
    </source>
</evidence>
<dbReference type="STRING" id="7159.J9HZE1"/>
<dbReference type="PANTHER" id="PTHR21399">
    <property type="entry name" value="CHLORIDE CONDUCTANCE REGULATORY PROTEIN ICLN"/>
    <property type="match status" value="1"/>
</dbReference>
<feature type="compositionally biased region" description="Acidic residues" evidence="5">
    <location>
        <begin position="172"/>
        <end position="188"/>
    </location>
</feature>